<dbReference type="OrthoDB" id="9762066at2"/>
<gene>
    <name evidence="1" type="ORF">BJ095_103105</name>
</gene>
<evidence type="ECO:0000313" key="1">
    <source>
        <dbReference type="EMBL" id="PYF07937.1"/>
    </source>
</evidence>
<dbReference type="Proteomes" id="UP000247416">
    <property type="component" value="Unassembled WGS sequence"/>
</dbReference>
<sequence>MKQQDLNAHNDLQIQSNHQENVLLVIDGVRQYGRFKVRPHDADPLDESSKIPRALRRFRLKEWVGFTLFHPEISSSMILQEAHYLASSEIYVRDKQGMVEHSRNVRGGSLNLPHVLFPSKPFIDAKGYRIAYDWAEKPEGIHRIRVSVDASPNQEAIKMDLELDGSTASGPLSVSSPLPGGSMYTHKVAYPASGTVTVGDRTYIFDPTRDLAVLDEHRTALPYRTTWLWGTFAGITPDGIAGANFAQRPIVPGTDEESCLWTPGECEALSDITFVQESSDPLAKWRMTSADGRLDVTFTPEDRKDVKHQLVLASIDYWQMVGTYSGTVAGIEVNNMRGVCESMKARL</sequence>
<reference evidence="1 2" key="1">
    <citation type="submission" date="2018-06" db="EMBL/GenBank/DDBJ databases">
        <title>Genomic Encyclopedia of Archaeal and Bacterial Type Strains, Phase II (KMG-II): from individual species to whole genera.</title>
        <authorList>
            <person name="Goeker M."/>
        </authorList>
    </citation>
    <scope>NUCLEOTIDE SEQUENCE [LARGE SCALE GENOMIC DNA]</scope>
    <source>
        <strain evidence="1 2">KACC 16626</strain>
    </source>
</reference>
<evidence type="ECO:0000313" key="2">
    <source>
        <dbReference type="Proteomes" id="UP000247416"/>
    </source>
</evidence>
<protein>
    <submittedName>
        <fullName evidence="1">Uncharacterized protein DUF2804</fullName>
    </submittedName>
</protein>
<proteinExistence type="predicted"/>
<name>A0A318TVR9_9BACL</name>
<dbReference type="Pfam" id="PF10974">
    <property type="entry name" value="DUF2804"/>
    <property type="match status" value="1"/>
</dbReference>
<dbReference type="RefSeq" id="WP_107932172.1">
    <property type="nucleotide sequence ID" value="NZ_CP085009.1"/>
</dbReference>
<dbReference type="EMBL" id="QJTJ01000003">
    <property type="protein sequence ID" value="PYF07937.1"/>
    <property type="molecule type" value="Genomic_DNA"/>
</dbReference>
<dbReference type="AlphaFoldDB" id="A0A318TVR9"/>
<comment type="caution">
    <text evidence="1">The sequence shown here is derived from an EMBL/GenBank/DDBJ whole genome shotgun (WGS) entry which is preliminary data.</text>
</comment>
<keyword evidence="2" id="KW-1185">Reference proteome</keyword>
<dbReference type="PANTHER" id="PTHR35868">
    <property type="entry name" value="DUF2804 DOMAIN-CONTAINING PROTEIN-RELATED"/>
    <property type="match status" value="1"/>
</dbReference>
<dbReference type="InterPro" id="IPR021243">
    <property type="entry name" value="DUF2804"/>
</dbReference>
<accession>A0A318TVR9</accession>
<organism evidence="1 2">
    <name type="scientific">Ureibacillus chungkukjangi</name>
    <dbReference type="NCBI Taxonomy" id="1202712"/>
    <lineage>
        <taxon>Bacteria</taxon>
        <taxon>Bacillati</taxon>
        <taxon>Bacillota</taxon>
        <taxon>Bacilli</taxon>
        <taxon>Bacillales</taxon>
        <taxon>Caryophanaceae</taxon>
        <taxon>Ureibacillus</taxon>
    </lineage>
</organism>
<dbReference type="PANTHER" id="PTHR35868:SF4">
    <property type="entry name" value="DUF2804 DOMAIN-CONTAINING PROTEIN"/>
    <property type="match status" value="1"/>
</dbReference>